<proteinExistence type="predicted"/>
<keyword evidence="9" id="KW-1185">Reference proteome</keyword>
<keyword evidence="3 7" id="KW-0812">Transmembrane</keyword>
<feature type="transmembrane region" description="Helical" evidence="7">
    <location>
        <begin position="160"/>
        <end position="180"/>
    </location>
</feature>
<evidence type="ECO:0000313" key="9">
    <source>
        <dbReference type="Proteomes" id="UP000253273"/>
    </source>
</evidence>
<keyword evidence="4 7" id="KW-1133">Transmembrane helix</keyword>
<feature type="transmembrane region" description="Helical" evidence="7">
    <location>
        <begin position="131"/>
        <end position="154"/>
    </location>
</feature>
<dbReference type="KEGG" id="haj:DU500_02085"/>
<name>A0A345DZD9_9EURY</name>
<evidence type="ECO:0000256" key="5">
    <source>
        <dbReference type="ARBA" id="ARBA00023136"/>
    </source>
</evidence>
<keyword evidence="2" id="KW-1003">Cell membrane</keyword>
<evidence type="ECO:0000256" key="1">
    <source>
        <dbReference type="ARBA" id="ARBA00004651"/>
    </source>
</evidence>
<evidence type="ECO:0000313" key="8">
    <source>
        <dbReference type="EMBL" id="AXG05311.1"/>
    </source>
</evidence>
<feature type="transmembrane region" description="Helical" evidence="7">
    <location>
        <begin position="192"/>
        <end position="216"/>
    </location>
</feature>
<evidence type="ECO:0000256" key="3">
    <source>
        <dbReference type="ARBA" id="ARBA00022692"/>
    </source>
</evidence>
<evidence type="ECO:0000256" key="2">
    <source>
        <dbReference type="ARBA" id="ARBA00022475"/>
    </source>
</evidence>
<dbReference type="EMBL" id="CP031150">
    <property type="protein sequence ID" value="AXG05311.1"/>
    <property type="molecule type" value="Genomic_DNA"/>
</dbReference>
<feature type="transmembrane region" description="Helical" evidence="7">
    <location>
        <begin position="343"/>
        <end position="363"/>
    </location>
</feature>
<dbReference type="GO" id="GO:0005886">
    <property type="term" value="C:plasma membrane"/>
    <property type="evidence" value="ECO:0007669"/>
    <property type="project" value="UniProtKB-SubCell"/>
</dbReference>
<sequence length="411" mass="43965">MSARSRLALVRTVVREVQARDATLLAASIAYYAFVSLLPLLVLTAVVATVLGGTGLRTAVLGLADRYLLPVGQDLVGEALANTTGRGGVTFVGLLLLLWSSLKLFRGIDTAFARIYGTPARDFLGSLRIGATVLTAVGVGAFGGVVLVGVVALLRTPVALLAPLAFFVVLVAALFPVYYLTPTADLAPREALPGTLFCAGGWTIFGTAFALYAAIATTSGRFALYGALGAILLLVTWFYLAGLVLLVGVTINAVRADRLTDSDRQVQHPPDRDDVTTAMTGDDKEPSPAPDIEDLADRVDEVREDLDAFEADVEDRTVDRPALESELKAYVRRRMRRGHARGWGPYLVLLYGTVMTLGAFYLLSDLVALVAMIVIFLSTLGLYVLFVLFGAGLSLLGKPGQALDSLRRFRR</sequence>
<dbReference type="InterPro" id="IPR017039">
    <property type="entry name" value="Virul_fac_BrkB"/>
</dbReference>
<comment type="subcellular location">
    <subcellularLocation>
        <location evidence="1">Cell membrane</location>
        <topology evidence="1">Multi-pass membrane protein</topology>
    </subcellularLocation>
</comment>
<evidence type="ECO:0000256" key="7">
    <source>
        <dbReference type="SAM" id="Phobius"/>
    </source>
</evidence>
<dbReference type="GeneID" id="37282136"/>
<dbReference type="AlphaFoldDB" id="A0A345DZD9"/>
<evidence type="ECO:0000256" key="6">
    <source>
        <dbReference type="SAM" id="MobiDB-lite"/>
    </source>
</evidence>
<dbReference type="Pfam" id="PF03631">
    <property type="entry name" value="Virul_fac_BrkB"/>
    <property type="match status" value="1"/>
</dbReference>
<accession>A0A345DZD9</accession>
<feature type="region of interest" description="Disordered" evidence="6">
    <location>
        <begin position="262"/>
        <end position="293"/>
    </location>
</feature>
<feature type="transmembrane region" description="Helical" evidence="7">
    <location>
        <begin position="369"/>
        <end position="397"/>
    </location>
</feature>
<protein>
    <submittedName>
        <fullName evidence="8">YihY/virulence factor BrkB family protein</fullName>
    </submittedName>
</protein>
<feature type="transmembrane region" description="Helical" evidence="7">
    <location>
        <begin position="29"/>
        <end position="51"/>
    </location>
</feature>
<dbReference type="Proteomes" id="UP000253273">
    <property type="component" value="Chromosome"/>
</dbReference>
<reference evidence="8 9" key="1">
    <citation type="submission" date="2018-07" db="EMBL/GenBank/DDBJ databases">
        <title>Genome sequences of Haloplanus sp. CBA1113.</title>
        <authorList>
            <person name="Kim Y.B."/>
            <person name="Roh S.W."/>
        </authorList>
    </citation>
    <scope>NUCLEOTIDE SEQUENCE [LARGE SCALE GENOMIC DNA]</scope>
    <source>
        <strain evidence="8 9">CBA1113</strain>
    </source>
</reference>
<evidence type="ECO:0000256" key="4">
    <source>
        <dbReference type="ARBA" id="ARBA00022989"/>
    </source>
</evidence>
<dbReference type="OrthoDB" id="204872at2157"/>
<dbReference type="PANTHER" id="PTHR30213">
    <property type="entry name" value="INNER MEMBRANE PROTEIN YHJD"/>
    <property type="match status" value="1"/>
</dbReference>
<dbReference type="PANTHER" id="PTHR30213:SF0">
    <property type="entry name" value="UPF0761 MEMBRANE PROTEIN YIHY"/>
    <property type="match status" value="1"/>
</dbReference>
<feature type="compositionally biased region" description="Basic and acidic residues" evidence="6">
    <location>
        <begin position="262"/>
        <end position="286"/>
    </location>
</feature>
<dbReference type="RefSeq" id="WP_114584461.1">
    <property type="nucleotide sequence ID" value="NZ_CP031150.1"/>
</dbReference>
<dbReference type="NCBIfam" id="TIGR00765">
    <property type="entry name" value="yihY_not_rbn"/>
    <property type="match status" value="1"/>
</dbReference>
<gene>
    <name evidence="8" type="ORF">DU500_02085</name>
</gene>
<organism evidence="8 9">
    <name type="scientific">Haloplanus rubicundus</name>
    <dbReference type="NCBI Taxonomy" id="1547898"/>
    <lineage>
        <taxon>Archaea</taxon>
        <taxon>Methanobacteriati</taxon>
        <taxon>Methanobacteriota</taxon>
        <taxon>Stenosarchaea group</taxon>
        <taxon>Halobacteria</taxon>
        <taxon>Halobacteriales</taxon>
        <taxon>Haloferacaceae</taxon>
        <taxon>Haloplanus</taxon>
    </lineage>
</organism>
<keyword evidence="5 7" id="KW-0472">Membrane</keyword>
<feature type="transmembrane region" description="Helical" evidence="7">
    <location>
        <begin position="222"/>
        <end position="249"/>
    </location>
</feature>